<dbReference type="SUPFAM" id="SSF111369">
    <property type="entry name" value="HlyD-like secretion proteins"/>
    <property type="match status" value="1"/>
</dbReference>
<proteinExistence type="predicted"/>
<feature type="region of interest" description="Disordered" evidence="1">
    <location>
        <begin position="234"/>
        <end position="329"/>
    </location>
</feature>
<dbReference type="Pfam" id="PF25917">
    <property type="entry name" value="BSH_RND"/>
    <property type="match status" value="1"/>
</dbReference>
<feature type="compositionally biased region" description="Low complexity" evidence="1">
    <location>
        <begin position="408"/>
        <end position="433"/>
    </location>
</feature>
<feature type="compositionally biased region" description="Low complexity" evidence="1">
    <location>
        <begin position="237"/>
        <end position="315"/>
    </location>
</feature>
<feature type="region of interest" description="Disordered" evidence="1">
    <location>
        <begin position="692"/>
        <end position="720"/>
    </location>
</feature>
<gene>
    <name evidence="3" type="ORF">FHX52_1506</name>
</gene>
<sequence>MADGSRRPRLPRGPVIAGAALLAVLLAAGGVWTASASTGTSTPADYRFAVVTRGPVAQVLTLAGTAQRVNQVTASFPANGTVTALHVAVGDHVSAGQSLAAIDPTALRASLLSAQASLAQDEASLFADGSASSTTASTTPASSARTTTTATPPTSTTTTSTKTPTTTRAGGAMGTGTTHTSTPAGRTGSGGSSTGRPSGGSSSPQLSASTVQRSLLASQSALVTEERVCAPVLGATSGPSAGPVPGAPPHSHAQPTGTPAPTTVVPTPTGVSTTGPTTGPSAGPSAAPTNGPTATPTGTGTPTTGPTSGPTSTGSPGQGTGSGGGPSAAALRSCAAAMLAVSRAQHGAEVAMTGLATQIARELSTIVSASTTTQPSGAASSSPASSSSTAGSAARAAGGSGGSGGSGRSATSGTSGSSAASGSSGSSGASGSSGSSGGSAGSSGSSSSKGAASSGASTGPAVRVAADDVAILEDQAAVTQAKAGLAGATLKAPIAGTVAQVTLAVGQADGSGSILIVGNGAVSVTVDVPVADIGLVHAGLGAQVTPAGAASPVAGAVTGVSPLPVSSTSTSPLFPAVVIVPRPPQWLASGSSVAVAITVGAAADAVRVPVSAIAGLQSGTGAVQVLDGAGTKPQSVTVGAVGGGYAQVLTGLHDGDRVVLADLTAALPSNQSVNVRGLVGGGGAGFGGARAGGSGGAGGGSSTGGTSNGGTGAGAPRTGG</sequence>
<feature type="compositionally biased region" description="Gly residues" evidence="1">
    <location>
        <begin position="398"/>
        <end position="407"/>
    </location>
</feature>
<feature type="compositionally biased region" description="Low complexity" evidence="1">
    <location>
        <begin position="442"/>
        <end position="458"/>
    </location>
</feature>
<dbReference type="Gene3D" id="1.10.287.470">
    <property type="entry name" value="Helix hairpin bin"/>
    <property type="match status" value="1"/>
</dbReference>
<evidence type="ECO:0000313" key="4">
    <source>
        <dbReference type="Proteomes" id="UP000320085"/>
    </source>
</evidence>
<reference evidence="3 4" key="1">
    <citation type="submission" date="2019-06" db="EMBL/GenBank/DDBJ databases">
        <title>Sequencing the genomes of 1000 actinobacteria strains.</title>
        <authorList>
            <person name="Klenk H.-P."/>
        </authorList>
    </citation>
    <scope>NUCLEOTIDE SEQUENCE [LARGE SCALE GENOMIC DNA]</scope>
    <source>
        <strain evidence="3 4">DSM 21776</strain>
    </source>
</reference>
<feature type="domain" description="Multidrug resistance protein MdtA-like barrel-sandwich hybrid" evidence="2">
    <location>
        <begin position="78"/>
        <end position="235"/>
    </location>
</feature>
<dbReference type="OrthoDB" id="4871523at2"/>
<dbReference type="RefSeq" id="WP_141821272.1">
    <property type="nucleotide sequence ID" value="NZ_BAAAQC010000007.1"/>
</dbReference>
<protein>
    <submittedName>
        <fullName evidence="3">HlyD family secretion protein</fullName>
    </submittedName>
</protein>
<feature type="compositionally biased region" description="Low complexity" evidence="1">
    <location>
        <begin position="128"/>
        <end position="186"/>
    </location>
</feature>
<feature type="region of interest" description="Disordered" evidence="1">
    <location>
        <begin position="371"/>
        <end position="458"/>
    </location>
</feature>
<dbReference type="EMBL" id="VFQF01000001">
    <property type="protein sequence ID" value="TQN48375.1"/>
    <property type="molecule type" value="Genomic_DNA"/>
</dbReference>
<feature type="region of interest" description="Disordered" evidence="1">
    <location>
        <begin position="128"/>
        <end position="212"/>
    </location>
</feature>
<feature type="compositionally biased region" description="Gly residues" evidence="1">
    <location>
        <begin position="316"/>
        <end position="326"/>
    </location>
</feature>
<evidence type="ECO:0000259" key="2">
    <source>
        <dbReference type="Pfam" id="PF25917"/>
    </source>
</evidence>
<name>A0A543PWE4_9MICO</name>
<dbReference type="PANTHER" id="PTHR30469:SF33">
    <property type="entry name" value="SLR1207 PROTEIN"/>
    <property type="match status" value="1"/>
</dbReference>
<dbReference type="Proteomes" id="UP000320085">
    <property type="component" value="Unassembled WGS sequence"/>
</dbReference>
<accession>A0A543PWE4</accession>
<feature type="compositionally biased region" description="Low complexity" evidence="1">
    <location>
        <begin position="371"/>
        <end position="397"/>
    </location>
</feature>
<dbReference type="Gene3D" id="2.40.30.170">
    <property type="match status" value="1"/>
</dbReference>
<evidence type="ECO:0000313" key="3">
    <source>
        <dbReference type="EMBL" id="TQN48375.1"/>
    </source>
</evidence>
<feature type="compositionally biased region" description="Low complexity" evidence="1">
    <location>
        <begin position="194"/>
        <end position="210"/>
    </location>
</feature>
<organism evidence="3 4">
    <name type="scientific">Humibacillus xanthopallidus</name>
    <dbReference type="NCBI Taxonomy" id="412689"/>
    <lineage>
        <taxon>Bacteria</taxon>
        <taxon>Bacillati</taxon>
        <taxon>Actinomycetota</taxon>
        <taxon>Actinomycetes</taxon>
        <taxon>Micrococcales</taxon>
        <taxon>Intrasporangiaceae</taxon>
        <taxon>Humibacillus</taxon>
    </lineage>
</organism>
<evidence type="ECO:0000256" key="1">
    <source>
        <dbReference type="SAM" id="MobiDB-lite"/>
    </source>
</evidence>
<dbReference type="PANTHER" id="PTHR30469">
    <property type="entry name" value="MULTIDRUG RESISTANCE PROTEIN MDTA"/>
    <property type="match status" value="1"/>
</dbReference>
<dbReference type="GO" id="GO:0015562">
    <property type="term" value="F:efflux transmembrane transporter activity"/>
    <property type="evidence" value="ECO:0007669"/>
    <property type="project" value="TreeGrafter"/>
</dbReference>
<dbReference type="Gene3D" id="2.40.420.20">
    <property type="match status" value="1"/>
</dbReference>
<comment type="caution">
    <text evidence="3">The sequence shown here is derived from an EMBL/GenBank/DDBJ whole genome shotgun (WGS) entry which is preliminary data.</text>
</comment>
<dbReference type="GO" id="GO:1990281">
    <property type="term" value="C:efflux pump complex"/>
    <property type="evidence" value="ECO:0007669"/>
    <property type="project" value="TreeGrafter"/>
</dbReference>
<dbReference type="AlphaFoldDB" id="A0A543PWE4"/>
<dbReference type="Gene3D" id="2.40.50.100">
    <property type="match status" value="1"/>
</dbReference>
<dbReference type="InterPro" id="IPR058625">
    <property type="entry name" value="MdtA-like_BSH"/>
</dbReference>